<dbReference type="RefSeq" id="WP_101556873.1">
    <property type="nucleotide sequence ID" value="NZ_FXZI01000005.1"/>
</dbReference>
<dbReference type="EMBL" id="FXZI01000005">
    <property type="protein sequence ID" value="SMX87946.1"/>
    <property type="molecule type" value="Genomic_DNA"/>
</dbReference>
<protein>
    <recommendedName>
        <fullName evidence="4">Serine/arginine repetitive matrix protein 2</fullName>
    </recommendedName>
</protein>
<organism evidence="2 3">
    <name type="scientific">Brevibacterium aurantiacum</name>
    <dbReference type="NCBI Taxonomy" id="273384"/>
    <lineage>
        <taxon>Bacteria</taxon>
        <taxon>Bacillati</taxon>
        <taxon>Actinomycetota</taxon>
        <taxon>Actinomycetes</taxon>
        <taxon>Micrococcales</taxon>
        <taxon>Brevibacteriaceae</taxon>
        <taxon>Brevibacterium</taxon>
    </lineage>
</organism>
<dbReference type="AlphaFoldDB" id="A0A2H1JK98"/>
<name>A0A2H1JK98_BREAU</name>
<evidence type="ECO:0000313" key="2">
    <source>
        <dbReference type="EMBL" id="SMX87946.1"/>
    </source>
</evidence>
<dbReference type="Proteomes" id="UP000234300">
    <property type="component" value="Unassembled WGS sequence"/>
</dbReference>
<reference evidence="2 3" key="1">
    <citation type="submission" date="2017-03" db="EMBL/GenBank/DDBJ databases">
        <authorList>
            <person name="Afonso C.L."/>
            <person name="Miller P.J."/>
            <person name="Scott M.A."/>
            <person name="Spackman E."/>
            <person name="Goraichik I."/>
            <person name="Dimitrov K.M."/>
            <person name="Suarez D.L."/>
            <person name="Swayne D.E."/>
        </authorList>
    </citation>
    <scope>NUCLEOTIDE SEQUENCE [LARGE SCALE GENOMIC DNA]</scope>
    <source>
        <strain evidence="3">8(6)</strain>
    </source>
</reference>
<proteinExistence type="predicted"/>
<feature type="region of interest" description="Disordered" evidence="1">
    <location>
        <begin position="132"/>
        <end position="172"/>
    </location>
</feature>
<gene>
    <name evidence="2" type="ORF">BAURA86_01793</name>
</gene>
<sequence length="296" mass="31589">MIPHTTTAAAGGEDYTTGEGLRALLGRLHEEGPGAWRTDPTAARLMTYAADKYAALARKHGLDPWEAASAAFDVMRTRSAREAEDPWAVVTHAVRITCIAEKRGQGLLCSTHQARRPHYSVFHDAERLSDRENPLDDYHPAFHITDPDPAEDADPGDANPDEGRRPAGPAGVVTSASGAVEDAIAFVTVLGWPPQTARAAVEHVCQALARAGSRQSAFEVLRRDQHSRALLDLPGTSWTALLRVLLGNPAPGLCATSAGRGILLRLLIGETLPVLLHDDDLVLTVSLAAPKHGGGR</sequence>
<evidence type="ECO:0000313" key="3">
    <source>
        <dbReference type="Proteomes" id="UP000234300"/>
    </source>
</evidence>
<accession>A0A2H1JK98</accession>
<evidence type="ECO:0000256" key="1">
    <source>
        <dbReference type="SAM" id="MobiDB-lite"/>
    </source>
</evidence>
<evidence type="ECO:0008006" key="4">
    <source>
        <dbReference type="Google" id="ProtNLM"/>
    </source>
</evidence>